<dbReference type="SUPFAM" id="SSF53474">
    <property type="entry name" value="alpha/beta-Hydrolases"/>
    <property type="match status" value="1"/>
</dbReference>
<protein>
    <submittedName>
        <fullName evidence="5">Lysophospholipase</fullName>
    </submittedName>
    <submittedName>
        <fullName evidence="4">Putative aminoacrylate hydrolase RutD</fullName>
    </submittedName>
</protein>
<dbReference type="EMBL" id="LKAJ02000001">
    <property type="protein sequence ID" value="MCS5711217.1"/>
    <property type="molecule type" value="Genomic_DNA"/>
</dbReference>
<keyword evidence="1" id="KW-0472">Membrane</keyword>
<dbReference type="AlphaFoldDB" id="A0A0Q9YK86"/>
<comment type="caution">
    <text evidence="4">The sequence shown here is derived from an EMBL/GenBank/DDBJ whole genome shotgun (WGS) entry which is preliminary data.</text>
</comment>
<dbReference type="PANTHER" id="PTHR12277">
    <property type="entry name" value="ALPHA/BETA HYDROLASE DOMAIN-CONTAINING PROTEIN"/>
    <property type="match status" value="1"/>
</dbReference>
<dbReference type="InterPro" id="IPR001375">
    <property type="entry name" value="Peptidase_S9_cat"/>
</dbReference>
<keyword evidence="6" id="KW-1185">Reference proteome</keyword>
<name>A0A0Q9YK86_9GAMM</name>
<reference evidence="5" key="3">
    <citation type="submission" date="2021-06" db="EMBL/GenBank/DDBJ databases">
        <title>Genomic Description and Analysis of Intracellular Bacteria, Candidatus Berkiella cookevillensis and Candidatus Berkiella aquae.</title>
        <authorList>
            <person name="Kidane D.T."/>
            <person name="Mehari Y.T."/>
            <person name="Rice F.C."/>
            <person name="Arivett B.A."/>
            <person name="Farone A.L."/>
            <person name="Berk S.G."/>
            <person name="Farone M.B."/>
        </authorList>
    </citation>
    <scope>NUCLEOTIDE SEQUENCE</scope>
    <source>
        <strain evidence="5">HT99</strain>
    </source>
</reference>
<feature type="domain" description="Serine aminopeptidase S33" evidence="3">
    <location>
        <begin position="66"/>
        <end position="171"/>
    </location>
</feature>
<reference evidence="4" key="1">
    <citation type="submission" date="2015-09" db="EMBL/GenBank/DDBJ databases">
        <title>Draft Genome Sequences of Two Novel Amoeba-resistant Intranuclear Bacteria, Candidatus Berkiella cookevillensis and Candidatus Berkiella aquae.</title>
        <authorList>
            <person name="Mehari Y.T."/>
            <person name="Arivett B.A."/>
            <person name="Farone A.L."/>
            <person name="Gunderson J.H."/>
            <person name="Farone M.B."/>
        </authorList>
    </citation>
    <scope>NUCLEOTIDE SEQUENCE [LARGE SCALE GENOMIC DNA]</scope>
    <source>
        <strain evidence="4">HT99</strain>
    </source>
</reference>
<dbReference type="Gene3D" id="3.40.50.1820">
    <property type="entry name" value="alpha/beta hydrolase"/>
    <property type="match status" value="1"/>
</dbReference>
<dbReference type="RefSeq" id="WP_075066299.1">
    <property type="nucleotide sequence ID" value="NZ_LKAJ02000001.1"/>
</dbReference>
<dbReference type="InterPro" id="IPR029058">
    <property type="entry name" value="AB_hydrolase_fold"/>
</dbReference>
<feature type="domain" description="Peptidase S9 prolyl oligopeptidase catalytic" evidence="2">
    <location>
        <begin position="185"/>
        <end position="224"/>
    </location>
</feature>
<keyword evidence="1" id="KW-0812">Transmembrane</keyword>
<dbReference type="Pfam" id="PF00326">
    <property type="entry name" value="Peptidase_S9"/>
    <property type="match status" value="1"/>
</dbReference>
<evidence type="ECO:0000313" key="4">
    <source>
        <dbReference type="EMBL" id="KRG21115.1"/>
    </source>
</evidence>
<dbReference type="STRING" id="295108.HT99x_01671"/>
<dbReference type="OrthoDB" id="9798884at2"/>
<evidence type="ECO:0000259" key="2">
    <source>
        <dbReference type="Pfam" id="PF00326"/>
    </source>
</evidence>
<evidence type="ECO:0000256" key="1">
    <source>
        <dbReference type="SAM" id="Phobius"/>
    </source>
</evidence>
<keyword evidence="1" id="KW-1133">Transmembrane helix</keyword>
<accession>A0A0Q9YK86</accession>
<dbReference type="GO" id="GO:0006508">
    <property type="term" value="P:proteolysis"/>
    <property type="evidence" value="ECO:0007669"/>
    <property type="project" value="InterPro"/>
</dbReference>
<dbReference type="Proteomes" id="UP000051497">
    <property type="component" value="Unassembled WGS sequence"/>
</dbReference>
<sequence>MGTLVKALLQIILIGYVLVALLFWTLSDGVLFQPPNFQPQTIPGMIQIPLANQQKLAAIYLPQPSARYTILFSHGNAEDLSTLYPFLKLLTEHGFSVFAYDYPGYGQSTGKPSEESTYQAINAAYQYMTTELNIPANHILVYGRSLGAGPSIELASYSPCAGLILENAFVSAYRVYTHWPLIPFDKYRNLHKIAAITVPILLIHGTHDSVIPIWHSKKLFAHATSPKQAYWVEGASHNNVLSVAKAAYWQAINRFVTSLTKTGKE</sequence>
<evidence type="ECO:0000313" key="6">
    <source>
        <dbReference type="Proteomes" id="UP000051497"/>
    </source>
</evidence>
<reference evidence="5" key="2">
    <citation type="journal article" date="2016" name="Genome Announc.">
        <title>Draft Genome Sequences of Two Novel Amoeba-Resistant Intranuclear Bacteria, 'Candidatus Berkiella cookevillensis' and 'Candidatus Berkiella aquae'.</title>
        <authorList>
            <person name="Mehari Y.T."/>
            <person name="Arivett B.A."/>
            <person name="Farone A.L."/>
            <person name="Gunderson J.H."/>
            <person name="Farone M.B."/>
        </authorList>
    </citation>
    <scope>NUCLEOTIDE SEQUENCE</scope>
    <source>
        <strain evidence="5">HT99</strain>
    </source>
</reference>
<proteinExistence type="predicted"/>
<evidence type="ECO:0000259" key="3">
    <source>
        <dbReference type="Pfam" id="PF12146"/>
    </source>
</evidence>
<dbReference type="EMBL" id="LKAJ01000006">
    <property type="protein sequence ID" value="KRG21115.1"/>
    <property type="molecule type" value="Genomic_DNA"/>
</dbReference>
<evidence type="ECO:0000313" key="5">
    <source>
        <dbReference type="EMBL" id="MCS5711217.1"/>
    </source>
</evidence>
<organism evidence="4">
    <name type="scientific">Candidatus Berkiella aquae</name>
    <dbReference type="NCBI Taxonomy" id="295108"/>
    <lineage>
        <taxon>Bacteria</taxon>
        <taxon>Pseudomonadati</taxon>
        <taxon>Pseudomonadota</taxon>
        <taxon>Gammaproteobacteria</taxon>
        <taxon>Candidatus Berkiellales</taxon>
        <taxon>Candidatus Berkiellaceae</taxon>
        <taxon>Candidatus Berkiella</taxon>
    </lineage>
</organism>
<gene>
    <name evidence="4" type="primary">rutD</name>
    <name evidence="5" type="ORF">HT99x_007210</name>
    <name evidence="4" type="ORF">HT99x_01671</name>
</gene>
<keyword evidence="4" id="KW-0378">Hydrolase</keyword>
<dbReference type="PANTHER" id="PTHR12277:SF81">
    <property type="entry name" value="PROTEIN ABHD13"/>
    <property type="match status" value="1"/>
</dbReference>
<dbReference type="Pfam" id="PF12146">
    <property type="entry name" value="Hydrolase_4"/>
    <property type="match status" value="1"/>
</dbReference>
<dbReference type="GO" id="GO:0008236">
    <property type="term" value="F:serine-type peptidase activity"/>
    <property type="evidence" value="ECO:0007669"/>
    <property type="project" value="InterPro"/>
</dbReference>
<feature type="transmembrane region" description="Helical" evidence="1">
    <location>
        <begin position="7"/>
        <end position="26"/>
    </location>
</feature>
<dbReference type="InterPro" id="IPR022742">
    <property type="entry name" value="Hydrolase_4"/>
</dbReference>